<sequence length="189" mass="19430">MKVSTTFLLVASASCATAFVPSTKAPESSQLGVTTKGKVGPFRKAIATITKDNFSTTLSEIEPFLNTEAGMSIYTKSIRRISVKAKEFGVEMPATFAKDAKCMEKRRAKQNAYCEAKAEEAAAAAAAEAEAKAEAEAAAIAAEAAAKAEAEAAAAAAEEAAASAEDVAPVVEAVAEESVEATAEQVMAE</sequence>
<comment type="caution">
    <text evidence="3">The sequence shown here is derived from an EMBL/GenBank/DDBJ whole genome shotgun (WGS) entry which is preliminary data.</text>
</comment>
<evidence type="ECO:0000313" key="4">
    <source>
        <dbReference type="Proteomes" id="UP001530293"/>
    </source>
</evidence>
<feature type="chain" id="PRO_5044755514" evidence="2">
    <location>
        <begin position="19"/>
        <end position="189"/>
    </location>
</feature>
<reference evidence="3 4" key="1">
    <citation type="submission" date="2024-10" db="EMBL/GenBank/DDBJ databases">
        <title>Updated reference genomes for cyclostephanoid diatoms.</title>
        <authorList>
            <person name="Roberts W.R."/>
            <person name="Alverson A.J."/>
        </authorList>
    </citation>
    <scope>NUCLEOTIDE SEQUENCE [LARGE SCALE GENOMIC DNA]</scope>
    <source>
        <strain evidence="3 4">AJA232-27</strain>
    </source>
</reference>
<evidence type="ECO:0000256" key="1">
    <source>
        <dbReference type="SAM" id="Coils"/>
    </source>
</evidence>
<keyword evidence="2" id="KW-0732">Signal</keyword>
<evidence type="ECO:0000256" key="2">
    <source>
        <dbReference type="SAM" id="SignalP"/>
    </source>
</evidence>
<dbReference type="Proteomes" id="UP001530293">
    <property type="component" value="Unassembled WGS sequence"/>
</dbReference>
<dbReference type="AlphaFoldDB" id="A0ABD3M5U5"/>
<feature type="coiled-coil region" evidence="1">
    <location>
        <begin position="140"/>
        <end position="167"/>
    </location>
</feature>
<dbReference type="PROSITE" id="PS51257">
    <property type="entry name" value="PROKAR_LIPOPROTEIN"/>
    <property type="match status" value="1"/>
</dbReference>
<proteinExistence type="predicted"/>
<protein>
    <submittedName>
        <fullName evidence="3">Uncharacterized protein</fullName>
    </submittedName>
</protein>
<name>A0ABD3M5U5_9STRA</name>
<evidence type="ECO:0000313" key="3">
    <source>
        <dbReference type="EMBL" id="KAL3758228.1"/>
    </source>
</evidence>
<keyword evidence="1" id="KW-0175">Coiled coil</keyword>
<keyword evidence="4" id="KW-1185">Reference proteome</keyword>
<gene>
    <name evidence="3" type="ORF">ACHAWU_004866</name>
</gene>
<dbReference type="EMBL" id="JALLBG020000237">
    <property type="protein sequence ID" value="KAL3758228.1"/>
    <property type="molecule type" value="Genomic_DNA"/>
</dbReference>
<accession>A0ABD3M5U5</accession>
<feature type="signal peptide" evidence="2">
    <location>
        <begin position="1"/>
        <end position="18"/>
    </location>
</feature>
<organism evidence="3 4">
    <name type="scientific">Discostella pseudostelligera</name>
    <dbReference type="NCBI Taxonomy" id="259834"/>
    <lineage>
        <taxon>Eukaryota</taxon>
        <taxon>Sar</taxon>
        <taxon>Stramenopiles</taxon>
        <taxon>Ochrophyta</taxon>
        <taxon>Bacillariophyta</taxon>
        <taxon>Coscinodiscophyceae</taxon>
        <taxon>Thalassiosirophycidae</taxon>
        <taxon>Stephanodiscales</taxon>
        <taxon>Stephanodiscaceae</taxon>
        <taxon>Discostella</taxon>
    </lineage>
</organism>